<name>A0AAD7WZR2_9TELE</name>
<dbReference type="Proteomes" id="UP001221898">
    <property type="component" value="Unassembled WGS sequence"/>
</dbReference>
<dbReference type="PANTHER" id="PTHR23210">
    <property type="entry name" value="ACTIVATING TRANSCRIPTION FACTOR 7 INTERACTING PROTEIN"/>
    <property type="match status" value="1"/>
</dbReference>
<keyword evidence="1" id="KW-0175">Coiled coil</keyword>
<feature type="region of interest" description="Disordered" evidence="2">
    <location>
        <begin position="475"/>
        <end position="521"/>
    </location>
</feature>
<accession>A0AAD7WZR2</accession>
<dbReference type="CDD" id="cd21792">
    <property type="entry name" value="Rad21_Rec8_M_NXP1-like"/>
    <property type="match status" value="1"/>
</dbReference>
<dbReference type="GO" id="GO:0005634">
    <property type="term" value="C:nucleus"/>
    <property type="evidence" value="ECO:0007669"/>
    <property type="project" value="TreeGrafter"/>
</dbReference>
<dbReference type="PANTHER" id="PTHR23210:SF26">
    <property type="entry name" value="ACTIVATING TRANSCRIPTION FACTOR 7-INTERACTING PROTEIN 1"/>
    <property type="match status" value="1"/>
</dbReference>
<feature type="coiled-coil region" evidence="1">
    <location>
        <begin position="120"/>
        <end position="147"/>
    </location>
</feature>
<organism evidence="4 5">
    <name type="scientific">Aldrovandia affinis</name>
    <dbReference type="NCBI Taxonomy" id="143900"/>
    <lineage>
        <taxon>Eukaryota</taxon>
        <taxon>Metazoa</taxon>
        <taxon>Chordata</taxon>
        <taxon>Craniata</taxon>
        <taxon>Vertebrata</taxon>
        <taxon>Euteleostomi</taxon>
        <taxon>Actinopterygii</taxon>
        <taxon>Neopterygii</taxon>
        <taxon>Teleostei</taxon>
        <taxon>Notacanthiformes</taxon>
        <taxon>Halosauridae</taxon>
        <taxon>Aldrovandia</taxon>
    </lineage>
</organism>
<feature type="compositionally biased region" description="Acidic residues" evidence="2">
    <location>
        <begin position="353"/>
        <end position="364"/>
    </location>
</feature>
<proteinExistence type="predicted"/>
<feature type="compositionally biased region" description="Low complexity" evidence="2">
    <location>
        <begin position="184"/>
        <end position="194"/>
    </location>
</feature>
<dbReference type="InterPro" id="IPR026085">
    <property type="entry name" value="ATF7-int"/>
</dbReference>
<keyword evidence="5" id="KW-1185">Reference proteome</keyword>
<feature type="region of interest" description="Disordered" evidence="2">
    <location>
        <begin position="339"/>
        <end position="432"/>
    </location>
</feature>
<dbReference type="InterPro" id="IPR049589">
    <property type="entry name" value="NXP1_M-like"/>
</dbReference>
<evidence type="ECO:0000256" key="1">
    <source>
        <dbReference type="SAM" id="Coils"/>
    </source>
</evidence>
<feature type="compositionally biased region" description="Basic and acidic residues" evidence="2">
    <location>
        <begin position="42"/>
        <end position="81"/>
    </location>
</feature>
<dbReference type="GO" id="GO:0006355">
    <property type="term" value="P:regulation of DNA-templated transcription"/>
    <property type="evidence" value="ECO:0007669"/>
    <property type="project" value="TreeGrafter"/>
</dbReference>
<dbReference type="GO" id="GO:0003712">
    <property type="term" value="F:transcription coregulator activity"/>
    <property type="evidence" value="ECO:0007669"/>
    <property type="project" value="TreeGrafter"/>
</dbReference>
<dbReference type="InterPro" id="IPR031870">
    <property type="entry name" value="ATF7IP_BD"/>
</dbReference>
<dbReference type="GO" id="GO:0005667">
    <property type="term" value="C:transcription regulator complex"/>
    <property type="evidence" value="ECO:0007669"/>
    <property type="project" value="TreeGrafter"/>
</dbReference>
<feature type="domain" description="ATF7-interacting protein protein binding" evidence="3">
    <location>
        <begin position="81"/>
        <end position="213"/>
    </location>
</feature>
<feature type="compositionally biased region" description="Basic and acidic residues" evidence="2">
    <location>
        <begin position="365"/>
        <end position="384"/>
    </location>
</feature>
<evidence type="ECO:0000313" key="4">
    <source>
        <dbReference type="EMBL" id="KAJ8415736.1"/>
    </source>
</evidence>
<feature type="compositionally biased region" description="Polar residues" evidence="2">
    <location>
        <begin position="495"/>
        <end position="505"/>
    </location>
</feature>
<reference evidence="4" key="1">
    <citation type="journal article" date="2023" name="Science">
        <title>Genome structures resolve the early diversification of teleost fishes.</title>
        <authorList>
            <person name="Parey E."/>
            <person name="Louis A."/>
            <person name="Montfort J."/>
            <person name="Bouchez O."/>
            <person name="Roques C."/>
            <person name="Iampietro C."/>
            <person name="Lluch J."/>
            <person name="Castinel A."/>
            <person name="Donnadieu C."/>
            <person name="Desvignes T."/>
            <person name="Floi Bucao C."/>
            <person name="Jouanno E."/>
            <person name="Wen M."/>
            <person name="Mejri S."/>
            <person name="Dirks R."/>
            <person name="Jansen H."/>
            <person name="Henkel C."/>
            <person name="Chen W.J."/>
            <person name="Zahm M."/>
            <person name="Cabau C."/>
            <person name="Klopp C."/>
            <person name="Thompson A.W."/>
            <person name="Robinson-Rechavi M."/>
            <person name="Braasch I."/>
            <person name="Lecointre G."/>
            <person name="Bobe J."/>
            <person name="Postlethwait J.H."/>
            <person name="Berthelot C."/>
            <person name="Roest Crollius H."/>
            <person name="Guiguen Y."/>
        </authorList>
    </citation>
    <scope>NUCLEOTIDE SEQUENCE</scope>
    <source>
        <strain evidence="4">NC1722</strain>
    </source>
</reference>
<evidence type="ECO:0000256" key="2">
    <source>
        <dbReference type="SAM" id="MobiDB-lite"/>
    </source>
</evidence>
<comment type="caution">
    <text evidence="4">The sequence shown here is derived from an EMBL/GenBank/DDBJ whole genome shotgun (WGS) entry which is preliminary data.</text>
</comment>
<dbReference type="EMBL" id="JAINUG010000008">
    <property type="protein sequence ID" value="KAJ8415736.1"/>
    <property type="molecule type" value="Genomic_DNA"/>
</dbReference>
<feature type="compositionally biased region" description="Low complexity" evidence="2">
    <location>
        <begin position="402"/>
        <end position="412"/>
    </location>
</feature>
<gene>
    <name evidence="4" type="ORF">AAFF_G00402930</name>
</gene>
<evidence type="ECO:0000259" key="3">
    <source>
        <dbReference type="Pfam" id="PF16788"/>
    </source>
</evidence>
<feature type="region of interest" description="Disordered" evidence="2">
    <location>
        <begin position="173"/>
        <end position="194"/>
    </location>
</feature>
<sequence length="673" mass="76982">MIDLPEKNHKATYNKVTMPEFFHNFDQQQPDLVVPDSLEQWKNPREGENQGEKYEEKEKEQVKENQETEKVEENVEKAGKVKRPKGEQLEFKIRAGSSGRCKLEKVMQQLVEEQLQALQLNVFDRNLQELRERVEKIECENKHQQILNRLQTKTTRLARKFTQASESIRKMQEIGFPPSDTHPRSTPTTSSSSTFCDSEAAQWSALPQSPANSVIMKEEVENFKPWRTTLAERTTLVHSEDEAVFLKPDDITLPDAVGKTEANTKSGRLIVDHVTKLSGVVIRTQLRDCSDIVTCLYLAPPTKKSMLWMETGRVDELFSLPAHPLWNSRLRKTFTRCLTPPVPRDLRKRSESSEDESPDEQLEELDNREVPAEEATSRQRDATDRAQLAQVSTMETGKSAPEEPSISPPSTSQGVKRKAHDTETTQPMNDLTILVPNKDTVVNIERCEVENTYLRTQLEDQCSRIRHLTEELKRFRESEPIHPAGPQTANPPDPSATSLPHSTQPEVPPSRHHARLSSTTTFTSCSTSNTIIVKELARTPCLPELPSKSAGSWVPELSALPNIPLRAVPKDLDASLYLLSKGHPDRYARLLFQNFITFKKYREWSKSVNWDGSCRKVGLPYNLKESILKMVAHRFPRVDLTDIMNIRNRINECLRTPRRSFRSKSTRRNNARR</sequence>
<dbReference type="Pfam" id="PF16788">
    <property type="entry name" value="ATF7IP_BD"/>
    <property type="match status" value="1"/>
</dbReference>
<protein>
    <recommendedName>
        <fullName evidence="3">ATF7-interacting protein protein binding domain-containing protein</fullName>
    </recommendedName>
</protein>
<dbReference type="AlphaFoldDB" id="A0AAD7WZR2"/>
<evidence type="ECO:0000313" key="5">
    <source>
        <dbReference type="Proteomes" id="UP001221898"/>
    </source>
</evidence>
<feature type="region of interest" description="Disordered" evidence="2">
    <location>
        <begin position="27"/>
        <end position="81"/>
    </location>
</feature>